<dbReference type="PANTHER" id="PTHR22916">
    <property type="entry name" value="GLYCOSYLTRANSFERASE"/>
    <property type="match status" value="1"/>
</dbReference>
<dbReference type="InterPro" id="IPR029044">
    <property type="entry name" value="Nucleotide-diphossugar_trans"/>
</dbReference>
<proteinExistence type="predicted"/>
<keyword evidence="2" id="KW-0808">Transferase</keyword>
<evidence type="ECO:0000313" key="3">
    <source>
        <dbReference type="Proteomes" id="UP000315131"/>
    </source>
</evidence>
<feature type="domain" description="Glycosyltransferase 2-like" evidence="1">
    <location>
        <begin position="8"/>
        <end position="145"/>
    </location>
</feature>
<dbReference type="PANTHER" id="PTHR22916:SF67">
    <property type="entry name" value="COLANIC ACID BIOSYNTHESIS GLYCOSYL TRANSFERASE WCAE-RELATED"/>
    <property type="match status" value="1"/>
</dbReference>
<gene>
    <name evidence="2" type="ORF">FGM01_10440</name>
</gene>
<dbReference type="InterPro" id="IPR001173">
    <property type="entry name" value="Glyco_trans_2-like"/>
</dbReference>
<dbReference type="AlphaFoldDB" id="A0A550HZ03"/>
<reference evidence="2 3" key="1">
    <citation type="submission" date="2019-06" db="EMBL/GenBank/DDBJ databases">
        <title>Gramella sabulilitoris sp. nov., isolated from a marine sand.</title>
        <authorList>
            <person name="Yoon J.-H."/>
        </authorList>
    </citation>
    <scope>NUCLEOTIDE SEQUENCE [LARGE SCALE GENOMIC DNA]</scope>
    <source>
        <strain evidence="2 3">HSMS-1</strain>
    </source>
</reference>
<comment type="caution">
    <text evidence="2">The sequence shown here is derived from an EMBL/GenBank/DDBJ whole genome shotgun (WGS) entry which is preliminary data.</text>
</comment>
<dbReference type="EMBL" id="VHSF01000003">
    <property type="protein sequence ID" value="TRO63920.1"/>
    <property type="molecule type" value="Genomic_DNA"/>
</dbReference>
<dbReference type="GO" id="GO:0016758">
    <property type="term" value="F:hexosyltransferase activity"/>
    <property type="evidence" value="ECO:0007669"/>
    <property type="project" value="UniProtKB-ARBA"/>
</dbReference>
<evidence type="ECO:0000259" key="1">
    <source>
        <dbReference type="Pfam" id="PF00535"/>
    </source>
</evidence>
<dbReference type="CDD" id="cd06433">
    <property type="entry name" value="GT_2_WfgS_like"/>
    <property type="match status" value="1"/>
</dbReference>
<accession>A0A550HZ03</accession>
<evidence type="ECO:0000313" key="2">
    <source>
        <dbReference type="EMBL" id="TRO63920.1"/>
    </source>
</evidence>
<dbReference type="OrthoDB" id="9788101at2"/>
<dbReference type="RefSeq" id="WP_143411117.1">
    <property type="nucleotide sequence ID" value="NZ_VHSF01000003.1"/>
</dbReference>
<dbReference type="Gene3D" id="3.90.550.10">
    <property type="entry name" value="Spore Coat Polysaccharide Biosynthesis Protein SpsA, Chain A"/>
    <property type="match status" value="1"/>
</dbReference>
<organism evidence="2 3">
    <name type="scientific">Christiangramia sabulilitoris</name>
    <dbReference type="NCBI Taxonomy" id="2583991"/>
    <lineage>
        <taxon>Bacteria</taxon>
        <taxon>Pseudomonadati</taxon>
        <taxon>Bacteroidota</taxon>
        <taxon>Flavobacteriia</taxon>
        <taxon>Flavobacteriales</taxon>
        <taxon>Flavobacteriaceae</taxon>
        <taxon>Christiangramia</taxon>
    </lineage>
</organism>
<protein>
    <submittedName>
        <fullName evidence="2">Glycosyltransferase</fullName>
    </submittedName>
</protein>
<dbReference type="SUPFAM" id="SSF53448">
    <property type="entry name" value="Nucleotide-diphospho-sugar transferases"/>
    <property type="match status" value="1"/>
</dbReference>
<sequence>MSEPLKISIITVNLNNKEGLQRTIKSVLNQTWKDFEYIVIDGASIDGSIGVLEDNSAKLSYWISEKDNGIYSAMNKGINIARGEYLLFINSGDELYHPKVLQENIDKISDYDIIYFNICLVKNGEKHIHQYPKAIDYKYMMKASLGHPSTFIKKNLFDRLGLYDESLSIVADWKFFFNSIIRMRCTYMKIDSVLSVFYMDGISSKNTREVKMERAEVINKDYQDYQKLMRLEKELYQFKKSFLIRVLIKLGLIKL</sequence>
<name>A0A550HZ03_9FLAO</name>
<keyword evidence="3" id="KW-1185">Reference proteome</keyword>
<dbReference type="Proteomes" id="UP000315131">
    <property type="component" value="Unassembled WGS sequence"/>
</dbReference>
<dbReference type="Pfam" id="PF00535">
    <property type="entry name" value="Glycos_transf_2"/>
    <property type="match status" value="1"/>
</dbReference>